<reference evidence="1" key="1">
    <citation type="submission" date="2021-05" db="EMBL/GenBank/DDBJ databases">
        <authorList>
            <person name="Scholz U."/>
            <person name="Mascher M."/>
            <person name="Fiebig A."/>
        </authorList>
    </citation>
    <scope>NUCLEOTIDE SEQUENCE [LARGE SCALE GENOMIC DNA]</scope>
</reference>
<sequence length="370" mass="40733">MQELVASDNGGKSRSCPWFWWEEVNGFYIRQDQSSQFDLSLKPRRLPLLPSNSPNPTEDGDTKLGLSRAGHGEGARAPLSGGIVPRLLTGLRVADVCLAAGEPARLLSLCVSDDRSKGGLLSSPRRRSPMGKTLDSPSSCVSVGRYVSPLRVSAEQESEAREAERLLHAIAERYDDCFLRLRDATAEVADLRLERLHLRAENMQLSLLLDELEAYKGKQACAVEPALPPKPAEEAAARSGAPKSISIRSRCYLSQMKQPQGEAEAQRLLVRPPPAIVEAGEDEAKGDGEVEVEAYRQGTQKTELCNKWESGACPYADRCRFAHGLQEMRPVIRHPRYKTLPCQMMAAASGCPYGHRCHFRHSPAPATESY</sequence>
<reference evidence="1" key="2">
    <citation type="submission" date="2025-09" db="UniProtKB">
        <authorList>
            <consortium name="EnsemblPlants"/>
        </authorList>
    </citation>
    <scope>IDENTIFICATION</scope>
</reference>
<name>A0ACD5YMG0_AVESA</name>
<keyword evidence="2" id="KW-1185">Reference proteome</keyword>
<protein>
    <submittedName>
        <fullName evidence="1">Uncharacterized protein</fullName>
    </submittedName>
</protein>
<proteinExistence type="predicted"/>
<accession>A0ACD5YMG0</accession>
<organism evidence="1 2">
    <name type="scientific">Avena sativa</name>
    <name type="common">Oat</name>
    <dbReference type="NCBI Taxonomy" id="4498"/>
    <lineage>
        <taxon>Eukaryota</taxon>
        <taxon>Viridiplantae</taxon>
        <taxon>Streptophyta</taxon>
        <taxon>Embryophyta</taxon>
        <taxon>Tracheophyta</taxon>
        <taxon>Spermatophyta</taxon>
        <taxon>Magnoliopsida</taxon>
        <taxon>Liliopsida</taxon>
        <taxon>Poales</taxon>
        <taxon>Poaceae</taxon>
        <taxon>BOP clade</taxon>
        <taxon>Pooideae</taxon>
        <taxon>Poodae</taxon>
        <taxon>Poeae</taxon>
        <taxon>Poeae Chloroplast Group 1 (Aveneae type)</taxon>
        <taxon>Aveninae</taxon>
        <taxon>Avena</taxon>
    </lineage>
</organism>
<dbReference type="Proteomes" id="UP001732700">
    <property type="component" value="Chromosome 5D"/>
</dbReference>
<evidence type="ECO:0000313" key="1">
    <source>
        <dbReference type="EnsemblPlants" id="AVESA.00010b.r2.5DG1003250.1.CDS"/>
    </source>
</evidence>
<evidence type="ECO:0000313" key="2">
    <source>
        <dbReference type="Proteomes" id="UP001732700"/>
    </source>
</evidence>
<dbReference type="EnsemblPlants" id="AVESA.00010b.r2.5DG1003250.1">
    <property type="protein sequence ID" value="AVESA.00010b.r2.5DG1003250.1.CDS"/>
    <property type="gene ID" value="AVESA.00010b.r2.5DG1003250"/>
</dbReference>